<dbReference type="InterPro" id="IPR043128">
    <property type="entry name" value="Rev_trsase/Diguanyl_cyclase"/>
</dbReference>
<dbReference type="GO" id="GO:0003684">
    <property type="term" value="F:damaged DNA binding"/>
    <property type="evidence" value="ECO:0007669"/>
    <property type="project" value="InterPro"/>
</dbReference>
<dbReference type="PANTHER" id="PTHR11076">
    <property type="entry name" value="DNA REPAIR POLYMERASE UMUC / TRANSFERASE FAMILY MEMBER"/>
    <property type="match status" value="1"/>
</dbReference>
<dbReference type="GO" id="GO:0042276">
    <property type="term" value="P:error-prone translesion synthesis"/>
    <property type="evidence" value="ECO:0007669"/>
    <property type="project" value="TreeGrafter"/>
</dbReference>
<dbReference type="CDD" id="cd03586">
    <property type="entry name" value="PolY_Pol_IV_kappa"/>
    <property type="match status" value="1"/>
</dbReference>
<keyword evidence="2" id="KW-0460">Magnesium</keyword>
<feature type="active site" evidence="2">
    <location>
        <position position="107"/>
    </location>
</feature>
<dbReference type="InterPro" id="IPR036775">
    <property type="entry name" value="DNA_pol_Y-fam_lit_finger_sf"/>
</dbReference>
<feature type="domain" description="UmuC" evidence="3">
    <location>
        <begin position="5"/>
        <end position="186"/>
    </location>
</feature>
<proteinExistence type="inferred from homology"/>
<comment type="similarity">
    <text evidence="1 2">Belongs to the DNA polymerase type-Y family.</text>
</comment>
<comment type="catalytic activity">
    <reaction evidence="2">
        <text>DNA(n) + a 2'-deoxyribonucleoside 5'-triphosphate = DNA(n+1) + diphosphate</text>
        <dbReference type="Rhea" id="RHEA:22508"/>
        <dbReference type="Rhea" id="RHEA-COMP:17339"/>
        <dbReference type="Rhea" id="RHEA-COMP:17340"/>
        <dbReference type="ChEBI" id="CHEBI:33019"/>
        <dbReference type="ChEBI" id="CHEBI:61560"/>
        <dbReference type="ChEBI" id="CHEBI:173112"/>
        <dbReference type="EC" id="2.7.7.7"/>
    </reaction>
</comment>
<dbReference type="Gene3D" id="3.30.1490.100">
    <property type="entry name" value="DNA polymerase, Y-family, little finger domain"/>
    <property type="match status" value="1"/>
</dbReference>
<protein>
    <recommendedName>
        <fullName evidence="2">DNA polymerase IV</fullName>
        <shortName evidence="2">Pol IV</shortName>
        <ecNumber evidence="2">2.7.7.7</ecNumber>
    </recommendedName>
</protein>
<keyword evidence="2" id="KW-0238">DNA-binding</keyword>
<reference evidence="4" key="2">
    <citation type="journal article" date="2021" name="PeerJ">
        <title>Extensive microbial diversity within the chicken gut microbiome revealed by metagenomics and culture.</title>
        <authorList>
            <person name="Gilroy R."/>
            <person name="Ravi A."/>
            <person name="Getino M."/>
            <person name="Pursley I."/>
            <person name="Horton D.L."/>
            <person name="Alikhan N.F."/>
            <person name="Baker D."/>
            <person name="Gharbi K."/>
            <person name="Hall N."/>
            <person name="Watson M."/>
            <person name="Adriaenssens E.M."/>
            <person name="Foster-Nyarko E."/>
            <person name="Jarju S."/>
            <person name="Secka A."/>
            <person name="Antonio M."/>
            <person name="Oren A."/>
            <person name="Chaudhuri R.R."/>
            <person name="La Ragione R."/>
            <person name="Hildebrand F."/>
            <person name="Pallen M.J."/>
        </authorList>
    </citation>
    <scope>NUCLEOTIDE SEQUENCE</scope>
    <source>
        <strain evidence="4">USAMLcec3-3695</strain>
    </source>
</reference>
<keyword evidence="2" id="KW-0227">DNA damage</keyword>
<dbReference type="Proteomes" id="UP000824109">
    <property type="component" value="Unassembled WGS sequence"/>
</dbReference>
<evidence type="ECO:0000256" key="1">
    <source>
        <dbReference type="ARBA" id="ARBA00010945"/>
    </source>
</evidence>
<feature type="binding site" evidence="2">
    <location>
        <position position="106"/>
    </location>
    <ligand>
        <name>Mg(2+)</name>
        <dbReference type="ChEBI" id="CHEBI:18420"/>
    </ligand>
</feature>
<name>A0A9D1SE76_9FIRM</name>
<keyword evidence="2" id="KW-0808">Transferase</keyword>
<keyword evidence="2" id="KW-0235">DNA replication</keyword>
<evidence type="ECO:0000256" key="2">
    <source>
        <dbReference type="HAMAP-Rule" id="MF_01113"/>
    </source>
</evidence>
<dbReference type="GO" id="GO:0006261">
    <property type="term" value="P:DNA-templated DNA replication"/>
    <property type="evidence" value="ECO:0007669"/>
    <property type="project" value="UniProtKB-UniRule"/>
</dbReference>
<dbReference type="HAMAP" id="MF_01113">
    <property type="entry name" value="DNApol_IV"/>
    <property type="match status" value="1"/>
</dbReference>
<dbReference type="Gene3D" id="3.30.70.270">
    <property type="match status" value="1"/>
</dbReference>
<dbReference type="Pfam" id="PF11799">
    <property type="entry name" value="IMS_C"/>
    <property type="match status" value="1"/>
</dbReference>
<dbReference type="PANTHER" id="PTHR11076:SF33">
    <property type="entry name" value="DNA POLYMERASE KAPPA"/>
    <property type="match status" value="1"/>
</dbReference>
<dbReference type="EC" id="2.7.7.7" evidence="2"/>
<dbReference type="GO" id="GO:0009432">
    <property type="term" value="P:SOS response"/>
    <property type="evidence" value="ECO:0007669"/>
    <property type="project" value="TreeGrafter"/>
</dbReference>
<keyword evidence="2" id="KW-0515">Mutator protein</keyword>
<keyword evidence="2" id="KW-0479">Metal-binding</keyword>
<keyword evidence="2" id="KW-0963">Cytoplasm</keyword>
<dbReference type="EMBL" id="DVNB01000035">
    <property type="protein sequence ID" value="HIU56870.1"/>
    <property type="molecule type" value="Genomic_DNA"/>
</dbReference>
<keyword evidence="2" id="KW-0548">Nucleotidyltransferase</keyword>
<accession>A0A9D1SE76</accession>
<keyword evidence="2" id="KW-0234">DNA repair</keyword>
<dbReference type="Gene3D" id="3.40.1170.60">
    <property type="match status" value="1"/>
</dbReference>
<dbReference type="GO" id="GO:0005829">
    <property type="term" value="C:cytosol"/>
    <property type="evidence" value="ECO:0007669"/>
    <property type="project" value="TreeGrafter"/>
</dbReference>
<comment type="function">
    <text evidence="2">Poorly processive, error-prone DNA polymerase involved in untargeted mutagenesis. Copies undamaged DNA at stalled replication forks, which arise in vivo from mismatched or misaligned primer ends. These misaligned primers can be extended by PolIV. Exhibits no 3'-5' exonuclease (proofreading) activity. May be involved in translesional synthesis, in conjunction with the beta clamp from PolIII.</text>
</comment>
<dbReference type="InterPro" id="IPR017961">
    <property type="entry name" value="DNA_pol_Y-fam_little_finger"/>
</dbReference>
<comment type="caution">
    <text evidence="4">The sequence shown here is derived from an EMBL/GenBank/DDBJ whole genome shotgun (WGS) entry which is preliminary data.</text>
</comment>
<sequence length="412" mass="46385">MDRTILHVDANSFFASVECAVHPELRDKPMAVAGDSEKRHGIILAANYIAKRGYGIKTAETIYKAKRRCPELVTVKPHMELYRRFSERMREILLSYSDYVEPFGCDECWVELKGILGAAGVETAERIRKRIKAELGITVSIGVSFNKVFAKLGSDMKKPDAVTVITRDNFKEKIWNLPVEALLYVGERTRRKLAGCAVYTIGDLARTDEALIKTWLGKNGMMLRMYASGDDTSPVERYDTVRQVKSVGNSTTCPRDLTDESEVRTVLMLLAESVAERLRDGGRKGSEITVSVRDSELKWASHGKSIDTPTDISSEIYTCAFALFKELYKWKKPIRGLGICVGRLTDRKSPEQLDIFGDAERRLRSETIERTADSLKKRFGRKVIRRARLLNYPELSGTDRAAECMLHVGDAG</sequence>
<dbReference type="Gene3D" id="1.10.150.20">
    <property type="entry name" value="5' to 3' exonuclease, C-terminal subdomain"/>
    <property type="match status" value="1"/>
</dbReference>
<dbReference type="SUPFAM" id="SSF56672">
    <property type="entry name" value="DNA/RNA polymerases"/>
    <property type="match status" value="1"/>
</dbReference>
<dbReference type="PROSITE" id="PS50173">
    <property type="entry name" value="UMUC"/>
    <property type="match status" value="1"/>
</dbReference>
<comment type="cofactor">
    <cofactor evidence="2">
        <name>Mg(2+)</name>
        <dbReference type="ChEBI" id="CHEBI:18420"/>
    </cofactor>
    <text evidence="2">Binds 2 magnesium ions per subunit.</text>
</comment>
<dbReference type="InterPro" id="IPR001126">
    <property type="entry name" value="UmuC"/>
</dbReference>
<dbReference type="GO" id="GO:0006281">
    <property type="term" value="P:DNA repair"/>
    <property type="evidence" value="ECO:0007669"/>
    <property type="project" value="UniProtKB-UniRule"/>
</dbReference>
<dbReference type="GO" id="GO:0000287">
    <property type="term" value="F:magnesium ion binding"/>
    <property type="evidence" value="ECO:0007669"/>
    <property type="project" value="UniProtKB-UniRule"/>
</dbReference>
<dbReference type="InterPro" id="IPR050116">
    <property type="entry name" value="DNA_polymerase-Y"/>
</dbReference>
<evidence type="ECO:0000313" key="4">
    <source>
        <dbReference type="EMBL" id="HIU56870.1"/>
    </source>
</evidence>
<comment type="subcellular location">
    <subcellularLocation>
        <location evidence="2">Cytoplasm</location>
    </subcellularLocation>
</comment>
<dbReference type="Pfam" id="PF00817">
    <property type="entry name" value="IMS"/>
    <property type="match status" value="1"/>
</dbReference>
<comment type="subunit">
    <text evidence="2">Monomer.</text>
</comment>
<dbReference type="InterPro" id="IPR022880">
    <property type="entry name" value="DNApol_IV"/>
</dbReference>
<dbReference type="SUPFAM" id="SSF100879">
    <property type="entry name" value="Lesion bypass DNA polymerase (Y-family), little finger domain"/>
    <property type="match status" value="1"/>
</dbReference>
<organism evidence="4 5">
    <name type="scientific">Candidatus Ornithomonoglobus merdipullorum</name>
    <dbReference type="NCBI Taxonomy" id="2840895"/>
    <lineage>
        <taxon>Bacteria</taxon>
        <taxon>Bacillati</taxon>
        <taxon>Bacillota</taxon>
        <taxon>Clostridia</taxon>
        <taxon>Candidatus Ornithomonoglobus</taxon>
    </lineage>
</organism>
<feature type="site" description="Substrate discrimination" evidence="2">
    <location>
        <position position="14"/>
    </location>
</feature>
<evidence type="ECO:0000259" key="3">
    <source>
        <dbReference type="PROSITE" id="PS50173"/>
    </source>
</evidence>
<dbReference type="AlphaFoldDB" id="A0A9D1SE76"/>
<feature type="binding site" evidence="2">
    <location>
        <position position="9"/>
    </location>
    <ligand>
        <name>Mg(2+)</name>
        <dbReference type="ChEBI" id="CHEBI:18420"/>
    </ligand>
</feature>
<dbReference type="InterPro" id="IPR043502">
    <property type="entry name" value="DNA/RNA_pol_sf"/>
</dbReference>
<dbReference type="GO" id="GO:0003887">
    <property type="term" value="F:DNA-directed DNA polymerase activity"/>
    <property type="evidence" value="ECO:0007669"/>
    <property type="project" value="UniProtKB-UniRule"/>
</dbReference>
<gene>
    <name evidence="2" type="primary">dinB</name>
    <name evidence="4" type="ORF">IAA61_03530</name>
</gene>
<evidence type="ECO:0000313" key="5">
    <source>
        <dbReference type="Proteomes" id="UP000824109"/>
    </source>
</evidence>
<keyword evidence="2" id="KW-0239">DNA-directed DNA polymerase</keyword>
<reference evidence="4" key="1">
    <citation type="submission" date="2020-10" db="EMBL/GenBank/DDBJ databases">
        <authorList>
            <person name="Gilroy R."/>
        </authorList>
    </citation>
    <scope>NUCLEOTIDE SEQUENCE</scope>
    <source>
        <strain evidence="4">USAMLcec3-3695</strain>
    </source>
</reference>